<dbReference type="EMBL" id="WKPJ01000002">
    <property type="protein sequence ID" value="MSA88189.1"/>
    <property type="molecule type" value="Genomic_DNA"/>
</dbReference>
<proteinExistence type="predicted"/>
<comment type="caution">
    <text evidence="1">The sequence shown here is derived from an EMBL/GenBank/DDBJ whole genome shotgun (WGS) entry which is preliminary data.</text>
</comment>
<dbReference type="Proteomes" id="UP000480929">
    <property type="component" value="Unassembled WGS sequence"/>
</dbReference>
<evidence type="ECO:0000313" key="1">
    <source>
        <dbReference type="EMBL" id="MSA88189.1"/>
    </source>
</evidence>
<dbReference type="AlphaFoldDB" id="A0A6N7S355"/>
<reference evidence="3 4" key="1">
    <citation type="journal article" date="2019" name="Nat. Med.">
        <title>A library of human gut bacterial isolates paired with longitudinal multiomics data enables mechanistic microbiome research.</title>
        <authorList>
            <person name="Poyet M."/>
            <person name="Groussin M."/>
            <person name="Gibbons S.M."/>
            <person name="Avila-Pacheco J."/>
            <person name="Jiang X."/>
            <person name="Kearney S.M."/>
            <person name="Perrotta A.R."/>
            <person name="Berdy B."/>
            <person name="Zhao S."/>
            <person name="Lieberman T.D."/>
            <person name="Swanson P.K."/>
            <person name="Smith M."/>
            <person name="Roesemann S."/>
            <person name="Alexander J.E."/>
            <person name="Rich S.A."/>
            <person name="Livny J."/>
            <person name="Vlamakis H."/>
            <person name="Clish C."/>
            <person name="Bullock K."/>
            <person name="Deik A."/>
            <person name="Scott J."/>
            <person name="Pierce K.A."/>
            <person name="Xavier R.J."/>
            <person name="Alm E.J."/>
        </authorList>
    </citation>
    <scope>NUCLEOTIDE SEQUENCE [LARGE SCALE GENOMIC DNA]</scope>
    <source>
        <strain evidence="1 3">BIOML-A4</strain>
        <strain evidence="2 4">BIOML-A5</strain>
    </source>
</reference>
<accession>A0A6N7S355</accession>
<organism evidence="1 3">
    <name type="scientific">Holdemania massiliensis</name>
    <dbReference type="NCBI Taxonomy" id="1468449"/>
    <lineage>
        <taxon>Bacteria</taxon>
        <taxon>Bacillati</taxon>
        <taxon>Bacillota</taxon>
        <taxon>Erysipelotrichia</taxon>
        <taxon>Erysipelotrichales</taxon>
        <taxon>Erysipelotrichaceae</taxon>
        <taxon>Holdemania</taxon>
    </lineage>
</organism>
<evidence type="ECO:0000313" key="4">
    <source>
        <dbReference type="Proteomes" id="UP000480929"/>
    </source>
</evidence>
<sequence length="72" mass="7553">MVIRNFRKKALALGLTLVLSGSLLVGAGLAAGGSQALNAGSSKPWYQTIWIEDGKVVISLDCFGGSLFHISF</sequence>
<gene>
    <name evidence="2" type="ORF">GKD88_02255</name>
    <name evidence="1" type="ORF">GKE08_02455</name>
</gene>
<keyword evidence="4" id="KW-1185">Reference proteome</keyword>
<dbReference type="OrthoDB" id="1654006at2"/>
<evidence type="ECO:0000313" key="2">
    <source>
        <dbReference type="EMBL" id="MSC31944.1"/>
    </source>
</evidence>
<dbReference type="RefSeq" id="WP_154237821.1">
    <property type="nucleotide sequence ID" value="NZ_CALJPI010000099.1"/>
</dbReference>
<dbReference type="EMBL" id="WKPI01000002">
    <property type="protein sequence ID" value="MSC31944.1"/>
    <property type="molecule type" value="Genomic_DNA"/>
</dbReference>
<protein>
    <submittedName>
        <fullName evidence="1">Uncharacterized protein</fullName>
    </submittedName>
</protein>
<dbReference type="Proteomes" id="UP000433575">
    <property type="component" value="Unassembled WGS sequence"/>
</dbReference>
<evidence type="ECO:0000313" key="3">
    <source>
        <dbReference type="Proteomes" id="UP000433575"/>
    </source>
</evidence>
<name>A0A6N7S355_9FIRM</name>